<comment type="caution">
    <text evidence="4">The sequence shown here is derived from an EMBL/GenBank/DDBJ whole genome shotgun (WGS) entry which is preliminary data.</text>
</comment>
<feature type="region of interest" description="Disordered" evidence="1">
    <location>
        <begin position="1"/>
        <end position="63"/>
    </location>
</feature>
<evidence type="ECO:0000313" key="5">
    <source>
        <dbReference type="Proteomes" id="UP000823775"/>
    </source>
</evidence>
<dbReference type="Pfam" id="PF23403">
    <property type="entry name" value="LTI65_LTI78_N"/>
    <property type="match status" value="1"/>
</dbReference>
<feature type="domain" description="LTI65/LTI78 PGEED repeat" evidence="2">
    <location>
        <begin position="244"/>
        <end position="274"/>
    </location>
</feature>
<dbReference type="Proteomes" id="UP000823775">
    <property type="component" value="Unassembled WGS sequence"/>
</dbReference>
<feature type="compositionally biased region" description="Polar residues" evidence="1">
    <location>
        <begin position="344"/>
        <end position="367"/>
    </location>
</feature>
<sequence length="390" mass="43186">MAQLDPLQKYSQTSKSTHKSNSPNFEQLLQGNERGWSGSTSPTVYYDQEEYTPTHGKKSVISKVKEKAKKLKYTLSGKKKLHENYDSNTPSWGVTLDDDDDEEEDDDPEYLGAPMYESEMAPEPYKEAARQHPRADPVLSEKHVTPRSINRDQVIEHDNMEKLPASPSKTITETVTEKLAPAYAVVSDATHAIASKISNLALTNFNDDVQEPENQNVSKTGQSKLGQNVEQNANALKSPVQKWDKGVSVKEYFAEKFEPGEGERSLSQIITEAISPWKAASSDTGTMDKMKGAVTSSIKTESIKSPASNNPISTNDRLSPKNMIISTNDNLPRDNPIFMPHKSPLSSTTTNETASLSQTSEFHSARSSPFIPISTEVDEEQSHGRILQPN</sequence>
<feature type="region of interest" description="Disordered" evidence="1">
    <location>
        <begin position="296"/>
        <end position="390"/>
    </location>
</feature>
<reference evidence="4 5" key="1">
    <citation type="journal article" date="2021" name="BMC Genomics">
        <title>Datura genome reveals duplications of psychoactive alkaloid biosynthetic genes and high mutation rate following tissue culture.</title>
        <authorList>
            <person name="Rajewski A."/>
            <person name="Carter-House D."/>
            <person name="Stajich J."/>
            <person name="Litt A."/>
        </authorList>
    </citation>
    <scope>NUCLEOTIDE SEQUENCE [LARGE SCALE GENOMIC DNA]</scope>
    <source>
        <strain evidence="4">AR-01</strain>
    </source>
</reference>
<evidence type="ECO:0000256" key="1">
    <source>
        <dbReference type="SAM" id="MobiDB-lite"/>
    </source>
</evidence>
<proteinExistence type="predicted"/>
<feature type="region of interest" description="Disordered" evidence="1">
    <location>
        <begin position="75"/>
        <end position="169"/>
    </location>
</feature>
<feature type="compositionally biased region" description="Polar residues" evidence="1">
    <location>
        <begin position="296"/>
        <end position="317"/>
    </location>
</feature>
<protein>
    <submittedName>
        <fullName evidence="4">Uncharacterized protein</fullName>
    </submittedName>
</protein>
<dbReference type="InterPro" id="IPR057059">
    <property type="entry name" value="LTI65/LTI78_PGEED"/>
</dbReference>
<keyword evidence="5" id="KW-1185">Reference proteome</keyword>
<dbReference type="PANTHER" id="PTHR33836">
    <property type="entry name" value="LOW-TEMPERATURE-INDUCED 65 KDA PROTEIN-RELATED"/>
    <property type="match status" value="1"/>
</dbReference>
<dbReference type="PANTHER" id="PTHR33836:SF7">
    <property type="entry name" value="LOW-TEMPERATURE-INDUCED PROTEIN"/>
    <property type="match status" value="1"/>
</dbReference>
<dbReference type="Pfam" id="PF23399">
    <property type="entry name" value="LTI65_PGEED"/>
    <property type="match status" value="1"/>
</dbReference>
<feature type="compositionally biased region" description="Acidic residues" evidence="1">
    <location>
        <begin position="96"/>
        <end position="109"/>
    </location>
</feature>
<feature type="compositionally biased region" description="Polar residues" evidence="1">
    <location>
        <begin position="9"/>
        <end position="30"/>
    </location>
</feature>
<feature type="domain" description="LTI65/LTI78 N-terminal" evidence="3">
    <location>
        <begin position="55"/>
        <end position="119"/>
    </location>
</feature>
<evidence type="ECO:0000313" key="4">
    <source>
        <dbReference type="EMBL" id="MCD7454207.1"/>
    </source>
</evidence>
<evidence type="ECO:0000259" key="3">
    <source>
        <dbReference type="Pfam" id="PF23403"/>
    </source>
</evidence>
<feature type="compositionally biased region" description="Basic and acidic residues" evidence="1">
    <location>
        <begin position="124"/>
        <end position="161"/>
    </location>
</feature>
<accession>A0ABS8S618</accession>
<name>A0ABS8S618_DATST</name>
<dbReference type="InterPro" id="IPR037491">
    <property type="entry name" value="LTI78/LTI65"/>
</dbReference>
<dbReference type="InterPro" id="IPR056605">
    <property type="entry name" value="LTI65_LTI78_N"/>
</dbReference>
<evidence type="ECO:0000259" key="2">
    <source>
        <dbReference type="Pfam" id="PF23399"/>
    </source>
</evidence>
<organism evidence="4 5">
    <name type="scientific">Datura stramonium</name>
    <name type="common">Jimsonweed</name>
    <name type="synonym">Common thornapple</name>
    <dbReference type="NCBI Taxonomy" id="4076"/>
    <lineage>
        <taxon>Eukaryota</taxon>
        <taxon>Viridiplantae</taxon>
        <taxon>Streptophyta</taxon>
        <taxon>Embryophyta</taxon>
        <taxon>Tracheophyta</taxon>
        <taxon>Spermatophyta</taxon>
        <taxon>Magnoliopsida</taxon>
        <taxon>eudicotyledons</taxon>
        <taxon>Gunneridae</taxon>
        <taxon>Pentapetalae</taxon>
        <taxon>asterids</taxon>
        <taxon>lamiids</taxon>
        <taxon>Solanales</taxon>
        <taxon>Solanaceae</taxon>
        <taxon>Solanoideae</taxon>
        <taxon>Datureae</taxon>
        <taxon>Datura</taxon>
    </lineage>
</organism>
<gene>
    <name evidence="4" type="ORF">HAX54_023961</name>
</gene>
<dbReference type="EMBL" id="JACEIK010000291">
    <property type="protein sequence ID" value="MCD7454207.1"/>
    <property type="molecule type" value="Genomic_DNA"/>
</dbReference>